<protein>
    <recommendedName>
        <fullName evidence="1">diguanylate cyclase</fullName>
        <ecNumber evidence="1">2.7.7.65</ecNumber>
    </recommendedName>
</protein>
<organism evidence="5 6">
    <name type="scientific">Cohaesibacter marisflavi</name>
    <dbReference type="NCBI Taxonomy" id="655353"/>
    <lineage>
        <taxon>Bacteria</taxon>
        <taxon>Pseudomonadati</taxon>
        <taxon>Pseudomonadota</taxon>
        <taxon>Alphaproteobacteria</taxon>
        <taxon>Hyphomicrobiales</taxon>
        <taxon>Cohaesibacteraceae</taxon>
    </lineage>
</organism>
<dbReference type="AlphaFoldDB" id="A0A1I5DEW7"/>
<dbReference type="PANTHER" id="PTHR45138:SF9">
    <property type="entry name" value="DIGUANYLATE CYCLASE DGCM-RELATED"/>
    <property type="match status" value="1"/>
</dbReference>
<comment type="catalytic activity">
    <reaction evidence="2">
        <text>2 GTP = 3',3'-c-di-GMP + 2 diphosphate</text>
        <dbReference type="Rhea" id="RHEA:24898"/>
        <dbReference type="ChEBI" id="CHEBI:33019"/>
        <dbReference type="ChEBI" id="CHEBI:37565"/>
        <dbReference type="ChEBI" id="CHEBI:58805"/>
        <dbReference type="EC" id="2.7.7.65"/>
    </reaction>
</comment>
<evidence type="ECO:0000313" key="6">
    <source>
        <dbReference type="Proteomes" id="UP000199236"/>
    </source>
</evidence>
<name>A0A1I5DEW7_9HYPH</name>
<keyword evidence="3" id="KW-0812">Transmembrane</keyword>
<keyword evidence="3" id="KW-0472">Membrane</keyword>
<feature type="domain" description="GGDEF" evidence="4">
    <location>
        <begin position="115"/>
        <end position="248"/>
    </location>
</feature>
<reference evidence="5 6" key="1">
    <citation type="submission" date="2016-10" db="EMBL/GenBank/DDBJ databases">
        <authorList>
            <person name="de Groot N.N."/>
        </authorList>
    </citation>
    <scope>NUCLEOTIDE SEQUENCE [LARGE SCALE GENOMIC DNA]</scope>
    <source>
        <strain evidence="5 6">CGMCC 1.9157</strain>
    </source>
</reference>
<evidence type="ECO:0000259" key="4">
    <source>
        <dbReference type="PROSITE" id="PS50887"/>
    </source>
</evidence>
<dbReference type="Gene3D" id="3.30.70.270">
    <property type="match status" value="1"/>
</dbReference>
<feature type="transmembrane region" description="Helical" evidence="3">
    <location>
        <begin position="37"/>
        <end position="57"/>
    </location>
</feature>
<evidence type="ECO:0000256" key="1">
    <source>
        <dbReference type="ARBA" id="ARBA00012528"/>
    </source>
</evidence>
<dbReference type="PROSITE" id="PS50887">
    <property type="entry name" value="GGDEF"/>
    <property type="match status" value="1"/>
</dbReference>
<evidence type="ECO:0000313" key="5">
    <source>
        <dbReference type="EMBL" id="SFN97809.1"/>
    </source>
</evidence>
<dbReference type="RefSeq" id="WP_090070183.1">
    <property type="nucleotide sequence ID" value="NZ_FOVR01000002.1"/>
</dbReference>
<dbReference type="EMBL" id="FOVR01000002">
    <property type="protein sequence ID" value="SFN97809.1"/>
    <property type="molecule type" value="Genomic_DNA"/>
</dbReference>
<accession>A0A1I5DEW7</accession>
<gene>
    <name evidence="5" type="ORF">SAMN04488056_102581</name>
</gene>
<dbReference type="GO" id="GO:0005886">
    <property type="term" value="C:plasma membrane"/>
    <property type="evidence" value="ECO:0007669"/>
    <property type="project" value="TreeGrafter"/>
</dbReference>
<sequence length="255" mass="28128">MKKRLLRLCVITLASIVVSVLSTAILMHFMFGNIPRAGLIIAALVPILAGLPITFFIDSQRRKLNVALADLKEAHGQLETLNGELEKQARFDFMTGFLNRRYFVQAVNEQCERTDKGAILCIDVDNFKQINDSFGHLVGDEALKMIAETISSATPQDALLARMGGEEFSVFLQPTDLKTARSVAECIRTAVEAMTFKPREGVTHDLSVSIGLAFTSSAHDFQALFGQADLHMYAAKQQGKNRVILPDNDDLEQVA</sequence>
<dbReference type="GO" id="GO:0043709">
    <property type="term" value="P:cell adhesion involved in single-species biofilm formation"/>
    <property type="evidence" value="ECO:0007669"/>
    <property type="project" value="TreeGrafter"/>
</dbReference>
<dbReference type="STRING" id="655353.SAMN04488056_102581"/>
<dbReference type="Pfam" id="PF00990">
    <property type="entry name" value="GGDEF"/>
    <property type="match status" value="1"/>
</dbReference>
<dbReference type="SUPFAM" id="SSF55073">
    <property type="entry name" value="Nucleotide cyclase"/>
    <property type="match status" value="1"/>
</dbReference>
<evidence type="ECO:0000256" key="3">
    <source>
        <dbReference type="SAM" id="Phobius"/>
    </source>
</evidence>
<dbReference type="Proteomes" id="UP000199236">
    <property type="component" value="Unassembled WGS sequence"/>
</dbReference>
<dbReference type="CDD" id="cd01949">
    <property type="entry name" value="GGDEF"/>
    <property type="match status" value="1"/>
</dbReference>
<dbReference type="GO" id="GO:1902201">
    <property type="term" value="P:negative regulation of bacterial-type flagellum-dependent cell motility"/>
    <property type="evidence" value="ECO:0007669"/>
    <property type="project" value="TreeGrafter"/>
</dbReference>
<dbReference type="EC" id="2.7.7.65" evidence="1"/>
<proteinExistence type="predicted"/>
<dbReference type="NCBIfam" id="TIGR00254">
    <property type="entry name" value="GGDEF"/>
    <property type="match status" value="1"/>
</dbReference>
<dbReference type="InterPro" id="IPR050469">
    <property type="entry name" value="Diguanylate_Cyclase"/>
</dbReference>
<dbReference type="InterPro" id="IPR043128">
    <property type="entry name" value="Rev_trsase/Diguanyl_cyclase"/>
</dbReference>
<dbReference type="InterPro" id="IPR000160">
    <property type="entry name" value="GGDEF_dom"/>
</dbReference>
<dbReference type="InterPro" id="IPR029787">
    <property type="entry name" value="Nucleotide_cyclase"/>
</dbReference>
<dbReference type="GO" id="GO:0052621">
    <property type="term" value="F:diguanylate cyclase activity"/>
    <property type="evidence" value="ECO:0007669"/>
    <property type="project" value="UniProtKB-EC"/>
</dbReference>
<dbReference type="FunFam" id="3.30.70.270:FF:000001">
    <property type="entry name" value="Diguanylate cyclase domain protein"/>
    <property type="match status" value="1"/>
</dbReference>
<dbReference type="SMART" id="SM00267">
    <property type="entry name" value="GGDEF"/>
    <property type="match status" value="1"/>
</dbReference>
<keyword evidence="3" id="KW-1133">Transmembrane helix</keyword>
<dbReference type="OrthoDB" id="9812260at2"/>
<keyword evidence="6" id="KW-1185">Reference proteome</keyword>
<feature type="transmembrane region" description="Helical" evidence="3">
    <location>
        <begin position="5"/>
        <end position="31"/>
    </location>
</feature>
<evidence type="ECO:0000256" key="2">
    <source>
        <dbReference type="ARBA" id="ARBA00034247"/>
    </source>
</evidence>
<dbReference type="PANTHER" id="PTHR45138">
    <property type="entry name" value="REGULATORY COMPONENTS OF SENSORY TRANSDUCTION SYSTEM"/>
    <property type="match status" value="1"/>
</dbReference>